<name>A0A183SEE8_SCHSO</name>
<feature type="region of interest" description="Disordered" evidence="1">
    <location>
        <begin position="91"/>
        <end position="129"/>
    </location>
</feature>
<evidence type="ECO:0000313" key="3">
    <source>
        <dbReference type="EMBL" id="VDL88981.1"/>
    </source>
</evidence>
<evidence type="ECO:0000256" key="1">
    <source>
        <dbReference type="SAM" id="MobiDB-lite"/>
    </source>
</evidence>
<proteinExistence type="predicted"/>
<evidence type="ECO:0000256" key="2">
    <source>
        <dbReference type="SAM" id="SignalP"/>
    </source>
</evidence>
<sequence>MLLWLPLAGITLSPVAPRSWFFPAAKPQATTTTGGLNQVRVSSVLCLYTRYVCSHSPALPPLTPPSYLFSSPYLALLYSSLALLSSTFTSSLLPRSSPFPPPPRSKMSYGEGDMQSRRRPSETRFSEQGQLEEGINDRLMSLCLPLRGDNLATIISAYAPPMTSSDATKAKFYEDLHALLATVSKADMLIVLGDFNARVGTDHAAWKGVLGPHGLDSRNDNGLLLLRTCAEHHLLLTNTFCRLPMWHRATWIHWHLLDYVVVRSTRVDDKITHRIAKASQAFGRMQNVVWNRHGLHLSTKLKLYKPVILPTLLYGAETWKVYQKQARKLNHFYRSCLRRMLKLTWQDRKLDTEALERTGLRIYAQMKQLQLR</sequence>
<dbReference type="OrthoDB" id="410381at2759"/>
<dbReference type="PANTHER" id="PTHR47027">
    <property type="entry name" value="REVERSE TRANSCRIPTASE DOMAIN-CONTAINING PROTEIN"/>
    <property type="match status" value="1"/>
</dbReference>
<reference evidence="3 4" key="2">
    <citation type="submission" date="2018-11" db="EMBL/GenBank/DDBJ databases">
        <authorList>
            <consortium name="Pathogen Informatics"/>
        </authorList>
    </citation>
    <scope>NUCLEOTIDE SEQUENCE [LARGE SCALE GENOMIC DNA]</scope>
    <source>
        <strain evidence="3 4">NST_G2</strain>
    </source>
</reference>
<dbReference type="SUPFAM" id="SSF56219">
    <property type="entry name" value="DNase I-like"/>
    <property type="match status" value="1"/>
</dbReference>
<reference evidence="5" key="1">
    <citation type="submission" date="2016-06" db="UniProtKB">
        <authorList>
            <consortium name="WormBaseParasite"/>
        </authorList>
    </citation>
    <scope>IDENTIFICATION</scope>
</reference>
<evidence type="ECO:0000313" key="5">
    <source>
        <dbReference type="WBParaSite" id="SSLN_0000268301-mRNA-1"/>
    </source>
</evidence>
<dbReference type="PANTHER" id="PTHR47027:SF26">
    <property type="entry name" value="REVERSE TRANSCRIPTASE DOMAIN-CONTAINING PROTEIN"/>
    <property type="match status" value="1"/>
</dbReference>
<dbReference type="Proteomes" id="UP000275846">
    <property type="component" value="Unassembled WGS sequence"/>
</dbReference>
<keyword evidence="2" id="KW-0732">Signal</keyword>
<evidence type="ECO:0000313" key="4">
    <source>
        <dbReference type="Proteomes" id="UP000275846"/>
    </source>
</evidence>
<organism evidence="5">
    <name type="scientific">Schistocephalus solidus</name>
    <name type="common">Tapeworm</name>
    <dbReference type="NCBI Taxonomy" id="70667"/>
    <lineage>
        <taxon>Eukaryota</taxon>
        <taxon>Metazoa</taxon>
        <taxon>Spiralia</taxon>
        <taxon>Lophotrochozoa</taxon>
        <taxon>Platyhelminthes</taxon>
        <taxon>Cestoda</taxon>
        <taxon>Eucestoda</taxon>
        <taxon>Diphyllobothriidea</taxon>
        <taxon>Diphyllobothriidae</taxon>
        <taxon>Schistocephalus</taxon>
    </lineage>
</organism>
<dbReference type="EMBL" id="UYSU01032293">
    <property type="protein sequence ID" value="VDL88981.1"/>
    <property type="molecule type" value="Genomic_DNA"/>
</dbReference>
<gene>
    <name evidence="3" type="ORF">SSLN_LOCUS2596</name>
</gene>
<dbReference type="AlphaFoldDB" id="A0A183SEE8"/>
<accession>A0A183SEE8</accession>
<feature type="compositionally biased region" description="Basic and acidic residues" evidence="1">
    <location>
        <begin position="114"/>
        <end position="125"/>
    </location>
</feature>
<protein>
    <submittedName>
        <fullName evidence="5">Endo/exonuclease/phosphatase domain-containing protein</fullName>
    </submittedName>
</protein>
<dbReference type="Gene3D" id="3.60.10.10">
    <property type="entry name" value="Endonuclease/exonuclease/phosphatase"/>
    <property type="match status" value="1"/>
</dbReference>
<feature type="chain" id="PRO_5043141123" evidence="2">
    <location>
        <begin position="18"/>
        <end position="372"/>
    </location>
</feature>
<keyword evidence="4" id="KW-1185">Reference proteome</keyword>
<feature type="signal peptide" evidence="2">
    <location>
        <begin position="1"/>
        <end position="17"/>
    </location>
</feature>
<dbReference type="WBParaSite" id="SSLN_0000268301-mRNA-1">
    <property type="protein sequence ID" value="SSLN_0000268301-mRNA-1"/>
    <property type="gene ID" value="SSLN_0000268301"/>
</dbReference>
<dbReference type="InterPro" id="IPR036691">
    <property type="entry name" value="Endo/exonu/phosph_ase_sf"/>
</dbReference>